<proteinExistence type="predicted"/>
<protein>
    <submittedName>
        <fullName evidence="2">DUF4236 domain-containing protein</fullName>
    </submittedName>
</protein>
<evidence type="ECO:0000256" key="1">
    <source>
        <dbReference type="SAM" id="MobiDB-lite"/>
    </source>
</evidence>
<sequence length="61" mass="7079">MGFELHKRVRLGPIYLDTHNGRVRSWGFKLGRFSRNMTSGRTTIDTPGPGRFSFGGKRRRR</sequence>
<dbReference type="EMBL" id="JBHTCJ010000001">
    <property type="protein sequence ID" value="MFC7340013.1"/>
    <property type="molecule type" value="Genomic_DNA"/>
</dbReference>
<evidence type="ECO:0000313" key="2">
    <source>
        <dbReference type="EMBL" id="MFC7340013.1"/>
    </source>
</evidence>
<accession>A0ABW2LE94</accession>
<comment type="caution">
    <text evidence="2">The sequence shown here is derived from an EMBL/GenBank/DDBJ whole genome shotgun (WGS) entry which is preliminary data.</text>
</comment>
<dbReference type="Proteomes" id="UP001596504">
    <property type="component" value="Unassembled WGS sequence"/>
</dbReference>
<organism evidence="2 3">
    <name type="scientific">Saccharopolyspora griseoalba</name>
    <dbReference type="NCBI Taxonomy" id="1431848"/>
    <lineage>
        <taxon>Bacteria</taxon>
        <taxon>Bacillati</taxon>
        <taxon>Actinomycetota</taxon>
        <taxon>Actinomycetes</taxon>
        <taxon>Pseudonocardiales</taxon>
        <taxon>Pseudonocardiaceae</taxon>
        <taxon>Saccharopolyspora</taxon>
    </lineage>
</organism>
<reference evidence="3" key="1">
    <citation type="journal article" date="2019" name="Int. J. Syst. Evol. Microbiol.">
        <title>The Global Catalogue of Microorganisms (GCM) 10K type strain sequencing project: providing services to taxonomists for standard genome sequencing and annotation.</title>
        <authorList>
            <consortium name="The Broad Institute Genomics Platform"/>
            <consortium name="The Broad Institute Genome Sequencing Center for Infectious Disease"/>
            <person name="Wu L."/>
            <person name="Ma J."/>
        </authorList>
    </citation>
    <scope>NUCLEOTIDE SEQUENCE [LARGE SCALE GENOMIC DNA]</scope>
    <source>
        <strain evidence="3">WLHS5</strain>
    </source>
</reference>
<keyword evidence="3" id="KW-1185">Reference proteome</keyword>
<dbReference type="RefSeq" id="WP_380663152.1">
    <property type="nucleotide sequence ID" value="NZ_JBHTCJ010000001.1"/>
</dbReference>
<name>A0ABW2LE94_9PSEU</name>
<gene>
    <name evidence="2" type="ORF">ACFQRI_01220</name>
</gene>
<feature type="region of interest" description="Disordered" evidence="1">
    <location>
        <begin position="37"/>
        <end position="61"/>
    </location>
</feature>
<evidence type="ECO:0000313" key="3">
    <source>
        <dbReference type="Proteomes" id="UP001596504"/>
    </source>
</evidence>